<name>A0A438HYX5_VITVI</name>
<dbReference type="EMBL" id="QGNW01000162">
    <property type="protein sequence ID" value="RVW89580.1"/>
    <property type="molecule type" value="Genomic_DNA"/>
</dbReference>
<keyword evidence="1" id="KW-0611">Plant defense</keyword>
<dbReference type="InterPro" id="IPR044974">
    <property type="entry name" value="Disease_R_plants"/>
</dbReference>
<dbReference type="Gene3D" id="1.10.8.430">
    <property type="entry name" value="Helical domain of apoptotic protease-activating factors"/>
    <property type="match status" value="1"/>
</dbReference>
<gene>
    <name evidence="2" type="primary">VvCHDp001011_0</name>
    <name evidence="2" type="ORF">CK203_036473</name>
</gene>
<dbReference type="FunFam" id="1.10.8.430:FF:000003">
    <property type="entry name" value="Probable disease resistance protein At5g66910"/>
    <property type="match status" value="1"/>
</dbReference>
<evidence type="ECO:0000313" key="3">
    <source>
        <dbReference type="Proteomes" id="UP000288805"/>
    </source>
</evidence>
<reference evidence="2 3" key="1">
    <citation type="journal article" date="2018" name="PLoS Genet.">
        <title>Population sequencing reveals clonal diversity and ancestral inbreeding in the grapevine cultivar Chardonnay.</title>
        <authorList>
            <person name="Roach M.J."/>
            <person name="Johnson D.L."/>
            <person name="Bohlmann J."/>
            <person name="van Vuuren H.J."/>
            <person name="Jones S.J."/>
            <person name="Pretorius I.S."/>
            <person name="Schmidt S.A."/>
            <person name="Borneman A.R."/>
        </authorList>
    </citation>
    <scope>NUCLEOTIDE SEQUENCE [LARGE SCALE GENOMIC DNA]</scope>
    <source>
        <strain evidence="3">cv. Chardonnay</strain>
        <tissue evidence="2">Leaf</tissue>
    </source>
</reference>
<dbReference type="PANTHER" id="PTHR23155">
    <property type="entry name" value="DISEASE RESISTANCE PROTEIN RP"/>
    <property type="match status" value="1"/>
</dbReference>
<comment type="caution">
    <text evidence="2">The sequence shown here is derived from an EMBL/GenBank/DDBJ whole genome shotgun (WGS) entry which is preliminary data.</text>
</comment>
<dbReference type="Proteomes" id="UP000288805">
    <property type="component" value="Unassembled WGS sequence"/>
</dbReference>
<proteinExistence type="predicted"/>
<evidence type="ECO:0000313" key="2">
    <source>
        <dbReference type="EMBL" id="RVW89580.1"/>
    </source>
</evidence>
<dbReference type="InterPro" id="IPR027417">
    <property type="entry name" value="P-loop_NTPase"/>
</dbReference>
<dbReference type="GO" id="GO:0043531">
    <property type="term" value="F:ADP binding"/>
    <property type="evidence" value="ECO:0007669"/>
    <property type="project" value="InterPro"/>
</dbReference>
<dbReference type="AlphaFoldDB" id="A0A438HYX5"/>
<dbReference type="InterPro" id="IPR036388">
    <property type="entry name" value="WH-like_DNA-bd_sf"/>
</dbReference>
<sequence>MVLTMRSKDVCQDMEVTESIEANCLPWEDAFALFQTKVGSDTINSHPDVPKLAEVVASECCGLPLALITIGRAMAGTKTPEERRKKIEMLKNYPAKFQGMENHLFSRLAFSYDSLPDEAIKSCFLYCSLFPEDYENSHRKIIQLRIGEGFLDEYDNIQEARNQGE</sequence>
<protein>
    <submittedName>
        <fullName evidence="2">Putative disease resistance protein</fullName>
    </submittedName>
</protein>
<dbReference type="InterPro" id="IPR042197">
    <property type="entry name" value="Apaf_helical"/>
</dbReference>
<dbReference type="Gene3D" id="1.10.10.10">
    <property type="entry name" value="Winged helix-like DNA-binding domain superfamily/Winged helix DNA-binding domain"/>
    <property type="match status" value="1"/>
</dbReference>
<evidence type="ECO:0000256" key="1">
    <source>
        <dbReference type="ARBA" id="ARBA00022821"/>
    </source>
</evidence>
<dbReference type="SUPFAM" id="SSF52540">
    <property type="entry name" value="P-loop containing nucleoside triphosphate hydrolases"/>
    <property type="match status" value="1"/>
</dbReference>
<organism evidence="2 3">
    <name type="scientific">Vitis vinifera</name>
    <name type="common">Grape</name>
    <dbReference type="NCBI Taxonomy" id="29760"/>
    <lineage>
        <taxon>Eukaryota</taxon>
        <taxon>Viridiplantae</taxon>
        <taxon>Streptophyta</taxon>
        <taxon>Embryophyta</taxon>
        <taxon>Tracheophyta</taxon>
        <taxon>Spermatophyta</taxon>
        <taxon>Magnoliopsida</taxon>
        <taxon>eudicotyledons</taxon>
        <taxon>Gunneridae</taxon>
        <taxon>Pentapetalae</taxon>
        <taxon>rosids</taxon>
        <taxon>Vitales</taxon>
        <taxon>Vitaceae</taxon>
        <taxon>Viteae</taxon>
        <taxon>Vitis</taxon>
    </lineage>
</organism>
<dbReference type="PANTHER" id="PTHR23155:SF1192">
    <property type="entry name" value="DISEASE RESISTANCE PROTEIN RFL1-RELATED"/>
    <property type="match status" value="1"/>
</dbReference>
<accession>A0A438HYX5</accession>
<dbReference type="GO" id="GO:0006952">
    <property type="term" value="P:defense response"/>
    <property type="evidence" value="ECO:0007669"/>
    <property type="project" value="UniProtKB-KW"/>
</dbReference>